<dbReference type="EMBL" id="JARFYN010000076">
    <property type="protein sequence ID" value="MDL2410323.1"/>
    <property type="molecule type" value="Genomic_DNA"/>
</dbReference>
<evidence type="ECO:0000256" key="7">
    <source>
        <dbReference type="RuleBase" id="RU363032"/>
    </source>
</evidence>
<dbReference type="SUPFAM" id="SSF161098">
    <property type="entry name" value="MetI-like"/>
    <property type="match status" value="1"/>
</dbReference>
<feature type="transmembrane region" description="Helical" evidence="7">
    <location>
        <begin position="134"/>
        <end position="151"/>
    </location>
</feature>
<dbReference type="InterPro" id="IPR035906">
    <property type="entry name" value="MetI-like_sf"/>
</dbReference>
<keyword evidence="3" id="KW-1003">Cell membrane</keyword>
<feature type="transmembrane region" description="Helical" evidence="7">
    <location>
        <begin position="73"/>
        <end position="96"/>
    </location>
</feature>
<dbReference type="CDD" id="cd06261">
    <property type="entry name" value="TM_PBP2"/>
    <property type="match status" value="1"/>
</dbReference>
<reference evidence="9" key="1">
    <citation type="submission" date="2023-06" db="EMBL/GenBank/DDBJ databases">
        <title>Phylogenetic Diversity of Rhizobium strains.</title>
        <authorList>
            <person name="Moura F.T."/>
            <person name="Helene L.C.F."/>
            <person name="Hungria M."/>
        </authorList>
    </citation>
    <scope>NUCLEOTIDE SEQUENCE</scope>
    <source>
        <strain evidence="9">CCGE524</strain>
    </source>
</reference>
<evidence type="ECO:0000259" key="8">
    <source>
        <dbReference type="PROSITE" id="PS50928"/>
    </source>
</evidence>
<name>A0ABT7KNV5_9HYPH</name>
<dbReference type="RefSeq" id="WP_285884164.1">
    <property type="nucleotide sequence ID" value="NZ_JARFYN010000076.1"/>
</dbReference>
<sequence length="273" mass="29153">MRLRQIPIAPIVGVSLILINISAALFAPLIAPYGEADMVGTMWASPSPEHWFGLDNLGRDILSRLLFGARTTISLALSITVLAFGIGVTAGFTAALKGGWVDTALSRFVDVIMAIPGLIFSLVILSVFGSSVPVLTVTIAVLSSTGIFRLSRAVAIDLGAMEYVEVARLRGEGLGWIMRREVLPNALPPLLAEFGLRFCFAFLFIAALSFLGLGIQPPYADWGGMVRDNAQAINFGSLAPLIPAMAIAQLTIGVNLIVDWFLPNREQTQGEGI</sequence>
<comment type="subcellular location">
    <subcellularLocation>
        <location evidence="1 7">Cell membrane</location>
        <topology evidence="1 7">Multi-pass membrane protein</topology>
    </subcellularLocation>
</comment>
<keyword evidence="2 7" id="KW-0813">Transport</keyword>
<keyword evidence="6 7" id="KW-0472">Membrane</keyword>
<organism evidence="9 10">
    <name type="scientific">Rhizobium calliandrae</name>
    <dbReference type="NCBI Taxonomy" id="1312182"/>
    <lineage>
        <taxon>Bacteria</taxon>
        <taxon>Pseudomonadati</taxon>
        <taxon>Pseudomonadota</taxon>
        <taxon>Alphaproteobacteria</taxon>
        <taxon>Hyphomicrobiales</taxon>
        <taxon>Rhizobiaceae</taxon>
        <taxon>Rhizobium/Agrobacterium group</taxon>
        <taxon>Rhizobium</taxon>
    </lineage>
</organism>
<feature type="transmembrane region" description="Helical" evidence="7">
    <location>
        <begin position="108"/>
        <end position="128"/>
    </location>
</feature>
<dbReference type="PANTHER" id="PTHR43386">
    <property type="entry name" value="OLIGOPEPTIDE TRANSPORT SYSTEM PERMEASE PROTEIN APPC"/>
    <property type="match status" value="1"/>
</dbReference>
<evidence type="ECO:0000256" key="6">
    <source>
        <dbReference type="ARBA" id="ARBA00023136"/>
    </source>
</evidence>
<accession>A0ABT7KNV5</accession>
<feature type="transmembrane region" description="Helical" evidence="7">
    <location>
        <begin position="12"/>
        <end position="33"/>
    </location>
</feature>
<evidence type="ECO:0000313" key="9">
    <source>
        <dbReference type="EMBL" id="MDL2410323.1"/>
    </source>
</evidence>
<feature type="transmembrane region" description="Helical" evidence="7">
    <location>
        <begin position="194"/>
        <end position="215"/>
    </location>
</feature>
<feature type="transmembrane region" description="Helical" evidence="7">
    <location>
        <begin position="235"/>
        <end position="258"/>
    </location>
</feature>
<keyword evidence="10" id="KW-1185">Reference proteome</keyword>
<proteinExistence type="inferred from homology"/>
<dbReference type="InterPro" id="IPR050366">
    <property type="entry name" value="BP-dependent_transpt_permease"/>
</dbReference>
<evidence type="ECO:0000313" key="10">
    <source>
        <dbReference type="Proteomes" id="UP001172630"/>
    </source>
</evidence>
<keyword evidence="5 7" id="KW-1133">Transmembrane helix</keyword>
<dbReference type="Pfam" id="PF00528">
    <property type="entry name" value="BPD_transp_1"/>
    <property type="match status" value="1"/>
</dbReference>
<feature type="domain" description="ABC transmembrane type-1" evidence="8">
    <location>
        <begin position="69"/>
        <end position="258"/>
    </location>
</feature>
<evidence type="ECO:0000256" key="4">
    <source>
        <dbReference type="ARBA" id="ARBA00022692"/>
    </source>
</evidence>
<dbReference type="InterPro" id="IPR000515">
    <property type="entry name" value="MetI-like"/>
</dbReference>
<gene>
    <name evidence="9" type="ORF">PY650_32940</name>
</gene>
<protein>
    <submittedName>
        <fullName evidence="9">ABC transporter permease</fullName>
    </submittedName>
</protein>
<comment type="similarity">
    <text evidence="7">Belongs to the binding-protein-dependent transport system permease family.</text>
</comment>
<keyword evidence="4 7" id="KW-0812">Transmembrane</keyword>
<evidence type="ECO:0000256" key="3">
    <source>
        <dbReference type="ARBA" id="ARBA00022475"/>
    </source>
</evidence>
<evidence type="ECO:0000256" key="1">
    <source>
        <dbReference type="ARBA" id="ARBA00004651"/>
    </source>
</evidence>
<dbReference type="PANTHER" id="PTHR43386:SF25">
    <property type="entry name" value="PEPTIDE ABC TRANSPORTER PERMEASE PROTEIN"/>
    <property type="match status" value="1"/>
</dbReference>
<evidence type="ECO:0000256" key="2">
    <source>
        <dbReference type="ARBA" id="ARBA00022448"/>
    </source>
</evidence>
<comment type="caution">
    <text evidence="9">The sequence shown here is derived from an EMBL/GenBank/DDBJ whole genome shotgun (WGS) entry which is preliminary data.</text>
</comment>
<evidence type="ECO:0000256" key="5">
    <source>
        <dbReference type="ARBA" id="ARBA00022989"/>
    </source>
</evidence>
<dbReference type="Gene3D" id="1.10.3720.10">
    <property type="entry name" value="MetI-like"/>
    <property type="match status" value="1"/>
</dbReference>
<dbReference type="Proteomes" id="UP001172630">
    <property type="component" value="Unassembled WGS sequence"/>
</dbReference>
<dbReference type="PROSITE" id="PS50928">
    <property type="entry name" value="ABC_TM1"/>
    <property type="match status" value="1"/>
</dbReference>